<protein>
    <recommendedName>
        <fullName evidence="2">F-box domain-containing protein</fullName>
    </recommendedName>
</protein>
<proteinExistence type="predicted"/>
<dbReference type="Proteomes" id="UP000307440">
    <property type="component" value="Unassembled WGS sequence"/>
</dbReference>
<dbReference type="PROSITE" id="PS50181">
    <property type="entry name" value="FBOX"/>
    <property type="match status" value="1"/>
</dbReference>
<evidence type="ECO:0000313" key="3">
    <source>
        <dbReference type="EMBL" id="TFK19125.1"/>
    </source>
</evidence>
<dbReference type="Pfam" id="PF00646">
    <property type="entry name" value="F-box"/>
    <property type="match status" value="1"/>
</dbReference>
<feature type="compositionally biased region" description="Polar residues" evidence="1">
    <location>
        <begin position="503"/>
        <end position="517"/>
    </location>
</feature>
<evidence type="ECO:0000256" key="1">
    <source>
        <dbReference type="SAM" id="MobiDB-lite"/>
    </source>
</evidence>
<reference evidence="3 4" key="1">
    <citation type="journal article" date="2019" name="Nat. Ecol. Evol.">
        <title>Megaphylogeny resolves global patterns of mushroom evolution.</title>
        <authorList>
            <person name="Varga T."/>
            <person name="Krizsan K."/>
            <person name="Foldi C."/>
            <person name="Dima B."/>
            <person name="Sanchez-Garcia M."/>
            <person name="Sanchez-Ramirez S."/>
            <person name="Szollosi G.J."/>
            <person name="Szarkandi J.G."/>
            <person name="Papp V."/>
            <person name="Albert L."/>
            <person name="Andreopoulos W."/>
            <person name="Angelini C."/>
            <person name="Antonin V."/>
            <person name="Barry K.W."/>
            <person name="Bougher N.L."/>
            <person name="Buchanan P."/>
            <person name="Buyck B."/>
            <person name="Bense V."/>
            <person name="Catcheside P."/>
            <person name="Chovatia M."/>
            <person name="Cooper J."/>
            <person name="Damon W."/>
            <person name="Desjardin D."/>
            <person name="Finy P."/>
            <person name="Geml J."/>
            <person name="Haridas S."/>
            <person name="Hughes K."/>
            <person name="Justo A."/>
            <person name="Karasinski D."/>
            <person name="Kautmanova I."/>
            <person name="Kiss B."/>
            <person name="Kocsube S."/>
            <person name="Kotiranta H."/>
            <person name="LaButti K.M."/>
            <person name="Lechner B.E."/>
            <person name="Liimatainen K."/>
            <person name="Lipzen A."/>
            <person name="Lukacs Z."/>
            <person name="Mihaltcheva S."/>
            <person name="Morgado L.N."/>
            <person name="Niskanen T."/>
            <person name="Noordeloos M.E."/>
            <person name="Ohm R.A."/>
            <person name="Ortiz-Santana B."/>
            <person name="Ovrebo C."/>
            <person name="Racz N."/>
            <person name="Riley R."/>
            <person name="Savchenko A."/>
            <person name="Shiryaev A."/>
            <person name="Soop K."/>
            <person name="Spirin V."/>
            <person name="Szebenyi C."/>
            <person name="Tomsovsky M."/>
            <person name="Tulloss R.E."/>
            <person name="Uehling J."/>
            <person name="Grigoriev I.V."/>
            <person name="Vagvolgyi C."/>
            <person name="Papp T."/>
            <person name="Martin F.M."/>
            <person name="Miettinen O."/>
            <person name="Hibbett D.S."/>
            <person name="Nagy L.G."/>
        </authorList>
    </citation>
    <scope>NUCLEOTIDE SEQUENCE [LARGE SCALE GENOMIC DNA]</scope>
    <source>
        <strain evidence="3 4">CBS 121175</strain>
    </source>
</reference>
<feature type="domain" description="F-box" evidence="2">
    <location>
        <begin position="1"/>
        <end position="46"/>
    </location>
</feature>
<dbReference type="EMBL" id="ML210359">
    <property type="protein sequence ID" value="TFK19125.1"/>
    <property type="molecule type" value="Genomic_DNA"/>
</dbReference>
<dbReference type="InterPro" id="IPR036047">
    <property type="entry name" value="F-box-like_dom_sf"/>
</dbReference>
<name>A0A5C3KH21_COPMA</name>
<evidence type="ECO:0000313" key="4">
    <source>
        <dbReference type="Proteomes" id="UP000307440"/>
    </source>
</evidence>
<accession>A0A5C3KH21</accession>
<organism evidence="3 4">
    <name type="scientific">Coprinopsis marcescibilis</name>
    <name type="common">Agaric fungus</name>
    <name type="synonym">Psathyrella marcescibilis</name>
    <dbReference type="NCBI Taxonomy" id="230819"/>
    <lineage>
        <taxon>Eukaryota</taxon>
        <taxon>Fungi</taxon>
        <taxon>Dikarya</taxon>
        <taxon>Basidiomycota</taxon>
        <taxon>Agaricomycotina</taxon>
        <taxon>Agaricomycetes</taxon>
        <taxon>Agaricomycetidae</taxon>
        <taxon>Agaricales</taxon>
        <taxon>Agaricineae</taxon>
        <taxon>Psathyrellaceae</taxon>
        <taxon>Coprinopsis</taxon>
    </lineage>
</organism>
<dbReference type="AlphaFoldDB" id="A0A5C3KH21"/>
<dbReference type="SUPFAM" id="SSF81383">
    <property type="entry name" value="F-box domain"/>
    <property type="match status" value="1"/>
</dbReference>
<keyword evidence="4" id="KW-1185">Reference proteome</keyword>
<evidence type="ECO:0000259" key="2">
    <source>
        <dbReference type="PROSITE" id="PS50181"/>
    </source>
</evidence>
<dbReference type="InterPro" id="IPR001810">
    <property type="entry name" value="F-box_dom"/>
</dbReference>
<feature type="region of interest" description="Disordered" evidence="1">
    <location>
        <begin position="492"/>
        <end position="517"/>
    </location>
</feature>
<gene>
    <name evidence="3" type="ORF">FA15DRAFT_674717</name>
</gene>
<sequence>MNHLSSLPTELLQTISAEATFADLKSLRLVCKTFASLLQAEVLHRLVISIHGANIGQGLDVLEFLANADSGVHAANTATKQLDICSISTTGWHDYGSAEADEYERRLKECLVPALQSLGHVKVLSLNYAFTNSDWISAAVFGCIKSMIPSLHGLHVSNINLCANYCTTHPEVLSILSDPQLRGLTSYAIATTGDVANEDLVSSLTSIAANILATSSTTLEIFTLDIPAAHLWSSSTPPGTFQTLLGQKTTTLTHLTLDNGFVSQIRSTTPVLPQFSSLTHLSCPTRFQYRHRVDDTLTKSKPIRNESEFGFWQALTNTRVRLHSLKDATASREMLAYLSSYSAELQELQIILYHSRDEAAAQQEMGEDLWSRVITLHRPSLRSLHISSNCRGWWFFGPHTHDYFKSHPFPLLQELKICVESKFKSIVSQTRPEDYVNDLLDQIVQPELFPSLTQLIVAFPPPPGVPHVRYGPAKRIMRREKSKILAQKFKLPGPSRSVVGPDSLQSPEHAQHPSTGSIAHIPTVVALDCRTSQRYRPCTPTSDGWWQYKHAGIEDVAAGPTFRIPSEHPVYPKTRFTARLPR</sequence>